<dbReference type="EMBL" id="NMUH01001480">
    <property type="protein sequence ID" value="MQL92737.1"/>
    <property type="molecule type" value="Genomic_DNA"/>
</dbReference>
<evidence type="ECO:0000313" key="3">
    <source>
        <dbReference type="Proteomes" id="UP000652761"/>
    </source>
</evidence>
<name>A0A843VE18_COLES</name>
<comment type="caution">
    <text evidence="2">The sequence shown here is derived from an EMBL/GenBank/DDBJ whole genome shotgun (WGS) entry which is preliminary data.</text>
</comment>
<accession>A0A843VE18</accession>
<sequence>MEKKKWGWGNEHGEKGKLRIGRRRDEFKAASSARKRSFRFFYSMHPKNIIQVYIGQAPWKPYYAHLHWDQNAFRTNDKRLPCPRSTNKPKIPQNTSENEKLSWASNGPHKTSNKYHYHSHFSSPSHNDGVAAAEGRDAGKLESGRSGSVL</sequence>
<feature type="compositionally biased region" description="Polar residues" evidence="1">
    <location>
        <begin position="84"/>
        <end position="96"/>
    </location>
</feature>
<feature type="region of interest" description="Disordered" evidence="1">
    <location>
        <begin position="76"/>
        <end position="150"/>
    </location>
</feature>
<proteinExistence type="predicted"/>
<feature type="compositionally biased region" description="Basic and acidic residues" evidence="1">
    <location>
        <begin position="134"/>
        <end position="143"/>
    </location>
</feature>
<dbReference type="Proteomes" id="UP000652761">
    <property type="component" value="Unassembled WGS sequence"/>
</dbReference>
<reference evidence="2" key="1">
    <citation type="submission" date="2017-07" db="EMBL/GenBank/DDBJ databases">
        <title>Taro Niue Genome Assembly and Annotation.</title>
        <authorList>
            <person name="Atibalentja N."/>
            <person name="Keating K."/>
            <person name="Fields C.J."/>
        </authorList>
    </citation>
    <scope>NUCLEOTIDE SEQUENCE</scope>
    <source>
        <strain evidence="2">Niue_2</strain>
        <tissue evidence="2">Leaf</tissue>
    </source>
</reference>
<organism evidence="2 3">
    <name type="scientific">Colocasia esculenta</name>
    <name type="common">Wild taro</name>
    <name type="synonym">Arum esculentum</name>
    <dbReference type="NCBI Taxonomy" id="4460"/>
    <lineage>
        <taxon>Eukaryota</taxon>
        <taxon>Viridiplantae</taxon>
        <taxon>Streptophyta</taxon>
        <taxon>Embryophyta</taxon>
        <taxon>Tracheophyta</taxon>
        <taxon>Spermatophyta</taxon>
        <taxon>Magnoliopsida</taxon>
        <taxon>Liliopsida</taxon>
        <taxon>Araceae</taxon>
        <taxon>Aroideae</taxon>
        <taxon>Colocasieae</taxon>
        <taxon>Colocasia</taxon>
    </lineage>
</organism>
<evidence type="ECO:0000313" key="2">
    <source>
        <dbReference type="EMBL" id="MQL92737.1"/>
    </source>
</evidence>
<feature type="non-terminal residue" evidence="2">
    <location>
        <position position="150"/>
    </location>
</feature>
<gene>
    <name evidence="2" type="ORF">Taro_025366</name>
</gene>
<evidence type="ECO:0000256" key="1">
    <source>
        <dbReference type="SAM" id="MobiDB-lite"/>
    </source>
</evidence>
<protein>
    <submittedName>
        <fullName evidence="2">Uncharacterized protein</fullName>
    </submittedName>
</protein>
<dbReference type="AlphaFoldDB" id="A0A843VE18"/>
<keyword evidence="3" id="KW-1185">Reference proteome</keyword>